<dbReference type="GO" id="GO:0016301">
    <property type="term" value="F:kinase activity"/>
    <property type="evidence" value="ECO:0007669"/>
    <property type="project" value="UniProtKB-KW"/>
</dbReference>
<evidence type="ECO:0000313" key="6">
    <source>
        <dbReference type="EMBL" id="MDX8417048.1"/>
    </source>
</evidence>
<evidence type="ECO:0000256" key="3">
    <source>
        <dbReference type="ARBA" id="ARBA00022857"/>
    </source>
</evidence>
<name>A0ABU4WKH2_9FIRM</name>
<comment type="catalytic activity">
    <reaction evidence="5">
        <text>NAD(+) + ATP = ADP + NADP(+) + H(+)</text>
        <dbReference type="Rhea" id="RHEA:18629"/>
        <dbReference type="ChEBI" id="CHEBI:15378"/>
        <dbReference type="ChEBI" id="CHEBI:30616"/>
        <dbReference type="ChEBI" id="CHEBI:57540"/>
        <dbReference type="ChEBI" id="CHEBI:58349"/>
        <dbReference type="ChEBI" id="CHEBI:456216"/>
        <dbReference type="EC" id="2.7.1.23"/>
    </reaction>
</comment>
<dbReference type="Gene3D" id="2.60.200.30">
    <property type="entry name" value="Probable inorganic polyphosphate/atp-NAD kinase, domain 2"/>
    <property type="match status" value="1"/>
</dbReference>
<dbReference type="InterPro" id="IPR016064">
    <property type="entry name" value="NAD/diacylglycerol_kinase_sf"/>
</dbReference>
<dbReference type="SUPFAM" id="SSF111331">
    <property type="entry name" value="NAD kinase/diacylglycerol kinase-like"/>
    <property type="match status" value="1"/>
</dbReference>
<evidence type="ECO:0000256" key="2">
    <source>
        <dbReference type="ARBA" id="ARBA00022777"/>
    </source>
</evidence>
<dbReference type="Pfam" id="PF20143">
    <property type="entry name" value="NAD_kinase_C"/>
    <property type="match status" value="1"/>
</dbReference>
<keyword evidence="4" id="KW-0520">NAD</keyword>
<sequence length="241" mass="26994">MAEGVRNALLTCGFREENKHPDGVIVIGGDGTFLFAVHQYMDILKETVFIGIHSGTLGFYMDYRDTEISEFLTDIIPGNLPVEEYPILEAQVGVQTFYAVNEIRIENPMRTQNLNLYLDNVSFEQFRGTGLCVCTQLGSTAFNRSLGGAVLQKGLPLFEITEMAGIHHSQFRSLGAPFVIVDNTKIRLDSDNFEGAIIGADVHVAQLSECKEIKIQESKEKILRILRGRKISYFERLARLS</sequence>
<protein>
    <submittedName>
        <fullName evidence="6">NAD(+)/NADH kinase</fullName>
    </submittedName>
</protein>
<evidence type="ECO:0000256" key="1">
    <source>
        <dbReference type="ARBA" id="ARBA00022679"/>
    </source>
</evidence>
<accession>A0ABU4WKH2</accession>
<evidence type="ECO:0000256" key="4">
    <source>
        <dbReference type="ARBA" id="ARBA00023027"/>
    </source>
</evidence>
<dbReference type="InterPro" id="IPR017437">
    <property type="entry name" value="ATP-NAD_kinase_PpnK-typ_C"/>
</dbReference>
<evidence type="ECO:0000256" key="5">
    <source>
        <dbReference type="ARBA" id="ARBA00047925"/>
    </source>
</evidence>
<keyword evidence="3" id="KW-0521">NADP</keyword>
<dbReference type="PANTHER" id="PTHR20275:SF0">
    <property type="entry name" value="NAD KINASE"/>
    <property type="match status" value="1"/>
</dbReference>
<keyword evidence="1" id="KW-0808">Transferase</keyword>
<dbReference type="PANTHER" id="PTHR20275">
    <property type="entry name" value="NAD KINASE"/>
    <property type="match status" value="1"/>
</dbReference>
<dbReference type="InterPro" id="IPR002504">
    <property type="entry name" value="NADK"/>
</dbReference>
<keyword evidence="7" id="KW-1185">Reference proteome</keyword>
<dbReference type="RefSeq" id="WP_320325359.1">
    <property type="nucleotide sequence ID" value="NZ_JALBUS010000005.1"/>
</dbReference>
<reference evidence="6 7" key="1">
    <citation type="submission" date="2022-03" db="EMBL/GenBank/DDBJ databases">
        <title>Novel taxa within the pig intestine.</title>
        <authorList>
            <person name="Wylensek D."/>
            <person name="Bishof K."/>
            <person name="Afrizal A."/>
            <person name="Clavel T."/>
        </authorList>
    </citation>
    <scope>NUCLEOTIDE SEQUENCE [LARGE SCALE GENOMIC DNA]</scope>
    <source>
        <strain evidence="6 7">Cla-KB-P134</strain>
    </source>
</reference>
<keyword evidence="2 6" id="KW-0418">Kinase</keyword>
<dbReference type="Gene3D" id="3.40.50.10330">
    <property type="entry name" value="Probable inorganic polyphosphate/atp-NAD kinase, domain 1"/>
    <property type="match status" value="1"/>
</dbReference>
<dbReference type="Proteomes" id="UP001285244">
    <property type="component" value="Unassembled WGS sequence"/>
</dbReference>
<comment type="caution">
    <text evidence="6">The sequence shown here is derived from an EMBL/GenBank/DDBJ whole genome shotgun (WGS) entry which is preliminary data.</text>
</comment>
<proteinExistence type="predicted"/>
<dbReference type="InterPro" id="IPR017438">
    <property type="entry name" value="ATP-NAD_kinase_N"/>
</dbReference>
<dbReference type="Pfam" id="PF01513">
    <property type="entry name" value="NAD_kinase"/>
    <property type="match status" value="1"/>
</dbReference>
<organism evidence="6 7">
    <name type="scientific">Absicoccus intestinalis</name>
    <dbReference type="NCBI Taxonomy" id="2926319"/>
    <lineage>
        <taxon>Bacteria</taxon>
        <taxon>Bacillati</taxon>
        <taxon>Bacillota</taxon>
        <taxon>Erysipelotrichia</taxon>
        <taxon>Erysipelotrichales</taxon>
        <taxon>Erysipelotrichaceae</taxon>
        <taxon>Absicoccus</taxon>
    </lineage>
</organism>
<evidence type="ECO:0000313" key="7">
    <source>
        <dbReference type="Proteomes" id="UP001285244"/>
    </source>
</evidence>
<gene>
    <name evidence="6" type="ORF">MOZ64_04210</name>
</gene>
<dbReference type="EMBL" id="JALBUS010000005">
    <property type="protein sequence ID" value="MDX8417048.1"/>
    <property type="molecule type" value="Genomic_DNA"/>
</dbReference>